<dbReference type="STRING" id="946362.F2U9V7"/>
<dbReference type="Proteomes" id="UP000007799">
    <property type="component" value="Unassembled WGS sequence"/>
</dbReference>
<dbReference type="SMART" id="SM00444">
    <property type="entry name" value="GYF"/>
    <property type="match status" value="1"/>
</dbReference>
<dbReference type="GeneID" id="16074745"/>
<dbReference type="PANTHER" id="PTHR13138">
    <property type="entry name" value="PROTEIN LIN1"/>
    <property type="match status" value="1"/>
</dbReference>
<dbReference type="Gene3D" id="3.30.1490.40">
    <property type="match status" value="1"/>
</dbReference>
<feature type="domain" description="GYF" evidence="2">
    <location>
        <begin position="293"/>
        <end position="352"/>
    </location>
</feature>
<evidence type="ECO:0000256" key="1">
    <source>
        <dbReference type="SAM" id="MobiDB-lite"/>
    </source>
</evidence>
<dbReference type="GO" id="GO:0005682">
    <property type="term" value="C:U5 snRNP"/>
    <property type="evidence" value="ECO:0007669"/>
    <property type="project" value="InterPro"/>
</dbReference>
<organism evidence="4">
    <name type="scientific">Salpingoeca rosetta (strain ATCC 50818 / BSB-021)</name>
    <dbReference type="NCBI Taxonomy" id="946362"/>
    <lineage>
        <taxon>Eukaryota</taxon>
        <taxon>Choanoflagellata</taxon>
        <taxon>Craspedida</taxon>
        <taxon>Salpingoecidae</taxon>
        <taxon>Salpingoeca</taxon>
    </lineage>
</organism>
<dbReference type="OrthoDB" id="331341at2759"/>
<dbReference type="InterPro" id="IPR035445">
    <property type="entry name" value="GYF-like_dom_sf"/>
</dbReference>
<reference evidence="3" key="1">
    <citation type="submission" date="2009-08" db="EMBL/GenBank/DDBJ databases">
        <title>Annotation of Salpingoeca rosetta.</title>
        <authorList>
            <consortium name="The Broad Institute Genome Sequencing Platform"/>
            <person name="Russ C."/>
            <person name="Cuomo C."/>
            <person name="Burger G."/>
            <person name="Gray M.W."/>
            <person name="Holland P.W.H."/>
            <person name="King N."/>
            <person name="Lang F.B.F."/>
            <person name="Roger A.J."/>
            <person name="Ruiz-Trillo I."/>
            <person name="Young S.K."/>
            <person name="Zeng Q."/>
            <person name="Gargeya S."/>
            <person name="Alvarado L."/>
            <person name="Berlin A."/>
            <person name="Chapman S.B."/>
            <person name="Chen Z."/>
            <person name="Freedman E."/>
            <person name="Gellesch M."/>
            <person name="Goldberg J."/>
            <person name="Griggs A."/>
            <person name="Gujja S."/>
            <person name="Heilman E."/>
            <person name="Heiman D."/>
            <person name="Howarth C."/>
            <person name="Mehta T."/>
            <person name="Neiman D."/>
            <person name="Pearson M."/>
            <person name="Roberts A."/>
            <person name="Saif S."/>
            <person name="Shea T."/>
            <person name="Shenoy N."/>
            <person name="Sisk P."/>
            <person name="Stolte C."/>
            <person name="Sykes S."/>
            <person name="White J."/>
            <person name="Yandava C."/>
            <person name="Haas B."/>
            <person name="Nusbaum C."/>
            <person name="Birren B."/>
        </authorList>
    </citation>
    <scope>NUCLEOTIDE SEQUENCE [LARGE SCALE GENOMIC DNA]</scope>
    <source>
        <strain evidence="3">ATCC 50818</strain>
    </source>
</reference>
<dbReference type="EMBL" id="GL832965">
    <property type="protein sequence ID" value="EGD73134.1"/>
    <property type="molecule type" value="Genomic_DNA"/>
</dbReference>
<evidence type="ECO:0000313" key="3">
    <source>
        <dbReference type="EMBL" id="EGD73134.1"/>
    </source>
</evidence>
<dbReference type="PROSITE" id="PS50829">
    <property type="entry name" value="GYF"/>
    <property type="match status" value="1"/>
</dbReference>
<feature type="compositionally biased region" description="Basic and acidic residues" evidence="1">
    <location>
        <begin position="99"/>
        <end position="117"/>
    </location>
</feature>
<dbReference type="AlphaFoldDB" id="F2U9V7"/>
<dbReference type="PANTHER" id="PTHR13138:SF3">
    <property type="entry name" value="CD2 ANTIGEN CYTOPLASMIC TAIL-BINDING PROTEIN 2"/>
    <property type="match status" value="1"/>
</dbReference>
<feature type="region of interest" description="Disordered" evidence="1">
    <location>
        <begin position="165"/>
        <end position="184"/>
    </location>
</feature>
<evidence type="ECO:0000313" key="4">
    <source>
        <dbReference type="Proteomes" id="UP000007799"/>
    </source>
</evidence>
<feature type="compositionally biased region" description="Low complexity" evidence="1">
    <location>
        <begin position="30"/>
        <end position="53"/>
    </location>
</feature>
<feature type="region of interest" description="Disordered" evidence="1">
    <location>
        <begin position="1"/>
        <end position="123"/>
    </location>
</feature>
<keyword evidence="4" id="KW-1185">Reference proteome</keyword>
<dbReference type="SUPFAM" id="SSF55277">
    <property type="entry name" value="GYF domain"/>
    <property type="match status" value="1"/>
</dbReference>
<dbReference type="FunFam" id="3.30.1490.40:FF:000005">
    <property type="entry name" value="CD2 antigen cytoplasmic tail-binding protein 2"/>
    <property type="match status" value="1"/>
</dbReference>
<dbReference type="InParanoid" id="F2U9V7"/>
<gene>
    <name evidence="3" type="ORF">PTSG_04847</name>
</gene>
<feature type="compositionally biased region" description="Acidic residues" evidence="1">
    <location>
        <begin position="173"/>
        <end position="183"/>
    </location>
</feature>
<sequence length="355" mass="40628">MADRRRKERGPPGGGAPTKRAKTQERRRQQQQGEGLDSTTVVVEEMLVQQQQEEGGGENTWDNISPEERSNALLRARERDTTGDAHTLESDEEDEEEKEPSNKYELTEEDMHEKTDEEFQNGGYTITGFNLEEEMEEGHFDEQGAFHFKKDEDHAGDAWLEGVEVYKGPVKEGEDDDGDDDGKEADIDRFKVMEEMLTYMREHETVNAAIRRLDAESKPSRQTFRQKKKEAAGSDTAGSAGGDEDKAKAAREKAGKDLTRLIELADQLMQDGVFTIYEDTYEKLVHEIKEKDVATFEYKWSEDEDAEVYGPFTAQQMADWQEAGFFKSGVWARQLKKGRNAKFYHSSRIDFDLYT</sequence>
<dbReference type="KEGG" id="sre:PTSG_04847"/>
<evidence type="ECO:0000259" key="2">
    <source>
        <dbReference type="PROSITE" id="PS50829"/>
    </source>
</evidence>
<dbReference type="eggNOG" id="KOG2950">
    <property type="taxonomic scope" value="Eukaryota"/>
</dbReference>
<accession>F2U9V7</accession>
<feature type="compositionally biased region" description="Basic and acidic residues" evidence="1">
    <location>
        <begin position="66"/>
        <end position="89"/>
    </location>
</feature>
<dbReference type="RefSeq" id="XP_004994165.1">
    <property type="nucleotide sequence ID" value="XM_004994108.1"/>
</dbReference>
<dbReference type="InterPro" id="IPR039905">
    <property type="entry name" value="CD2BP2/Lin1"/>
</dbReference>
<dbReference type="OMA" id="GENTNFY"/>
<dbReference type="FunCoup" id="F2U9V7">
    <property type="interactions" value="1834"/>
</dbReference>
<name>F2U9V7_SALR5</name>
<protein>
    <recommendedName>
        <fullName evidence="2">GYF domain-containing protein</fullName>
    </recommendedName>
</protein>
<feature type="region of interest" description="Disordered" evidence="1">
    <location>
        <begin position="210"/>
        <end position="251"/>
    </location>
</feature>
<dbReference type="Pfam" id="PF02213">
    <property type="entry name" value="GYF"/>
    <property type="match status" value="1"/>
</dbReference>
<proteinExistence type="predicted"/>
<dbReference type="InterPro" id="IPR003169">
    <property type="entry name" value="GYF"/>
</dbReference>
<feature type="compositionally biased region" description="Basic and acidic residues" evidence="1">
    <location>
        <begin position="210"/>
        <end position="219"/>
    </location>
</feature>